<dbReference type="STRING" id="1890364.A0A2P6N171"/>
<evidence type="ECO:0008006" key="5">
    <source>
        <dbReference type="Google" id="ProtNLM"/>
    </source>
</evidence>
<proteinExistence type="predicted"/>
<sequence>MQKSVRIGCHSAFWGDSVEAARQLVEHGGHLDYLVSDYLAEITMCILARSKKKARGGAGDGGFVQEFVDYVWRPLMKPLLDRNIKVITNAGGMNPKALKEAIEKATADAGLPVPKIAAVVERLADLRGENALKTFQVGGEEEKLWDESKLVMSANAYIGAFPIAQALEDGAQVVVTGRCVDSAIVLGPLIHEYGWKEEQYDLLSSGSLAGHIIECGCQATGGNFTDWRESLKGGWDNVGFPIVECAADGSFIVTKPEKTGGIVTVATVCEQLLYEIGDPAAYILPDVTCDWSNVIVEQQVPSSGGAGRVSVRGAKGRSPTDTYKVSITSVDGFRMNATLMIGGESAAEKAEAVGRAILNRASNILKRRKMPPFTHTSVEALGSEHTYGPHSAARQSREVSCRWYKSRDHCSASPVILFSSCLVPREKVEITIYNGDSKRNFEEKKRQQTSGCNCCGPQCTCQACKNKKLPSPTYVTLKGDQMVQVPLLRLCYARSGDKGDLCNVGVIARSPNIYPFLLSFLTQERVTSHFQHLVQGKITRYPLPGISALNFVMTRALGGDDRT</sequence>
<evidence type="ECO:0000259" key="1">
    <source>
        <dbReference type="Pfam" id="PF07287"/>
    </source>
</evidence>
<dbReference type="AlphaFoldDB" id="A0A2P6N171"/>
<evidence type="ECO:0000313" key="4">
    <source>
        <dbReference type="Proteomes" id="UP000241769"/>
    </source>
</evidence>
<comment type="caution">
    <text evidence="3">The sequence shown here is derived from an EMBL/GenBank/DDBJ whole genome shotgun (WGS) entry which is preliminary data.</text>
</comment>
<dbReference type="Proteomes" id="UP000241769">
    <property type="component" value="Unassembled WGS sequence"/>
</dbReference>
<evidence type="ECO:0000259" key="2">
    <source>
        <dbReference type="Pfam" id="PF23544"/>
    </source>
</evidence>
<dbReference type="Pfam" id="PF07287">
    <property type="entry name" value="AtuA"/>
    <property type="match status" value="1"/>
</dbReference>
<protein>
    <recommendedName>
        <fullName evidence="5">DUF1446 domain-containing protein</fullName>
    </recommendedName>
</protein>
<organism evidence="3 4">
    <name type="scientific">Planoprotostelium fungivorum</name>
    <dbReference type="NCBI Taxonomy" id="1890364"/>
    <lineage>
        <taxon>Eukaryota</taxon>
        <taxon>Amoebozoa</taxon>
        <taxon>Evosea</taxon>
        <taxon>Variosea</taxon>
        <taxon>Cavosteliida</taxon>
        <taxon>Cavosteliaceae</taxon>
        <taxon>Planoprotostelium</taxon>
    </lineage>
</organism>
<dbReference type="InterPro" id="IPR056362">
    <property type="entry name" value="AtuA-like_ferredoxin_dom"/>
</dbReference>
<dbReference type="Pfam" id="PF23544">
    <property type="entry name" value="AtuA_ferredoxin"/>
    <property type="match status" value="1"/>
</dbReference>
<reference evidence="3 4" key="1">
    <citation type="journal article" date="2018" name="Genome Biol. Evol.">
        <title>Multiple Roots of Fruiting Body Formation in Amoebozoa.</title>
        <authorList>
            <person name="Hillmann F."/>
            <person name="Forbes G."/>
            <person name="Novohradska S."/>
            <person name="Ferling I."/>
            <person name="Riege K."/>
            <person name="Groth M."/>
            <person name="Westermann M."/>
            <person name="Marz M."/>
            <person name="Spaller T."/>
            <person name="Winckler T."/>
            <person name="Schaap P."/>
            <person name="Glockner G."/>
        </authorList>
    </citation>
    <scope>NUCLEOTIDE SEQUENCE [LARGE SCALE GENOMIC DNA]</scope>
    <source>
        <strain evidence="3 4">Jena</strain>
    </source>
</reference>
<feature type="domain" description="AtuA-like ferredoxin-fold" evidence="2">
    <location>
        <begin position="485"/>
        <end position="559"/>
    </location>
</feature>
<gene>
    <name evidence="3" type="ORF">PROFUN_00554</name>
</gene>
<evidence type="ECO:0000313" key="3">
    <source>
        <dbReference type="EMBL" id="PRP77693.1"/>
    </source>
</evidence>
<accession>A0A2P6N171</accession>
<dbReference type="InterPro" id="IPR010839">
    <property type="entry name" value="AtuA_N"/>
</dbReference>
<dbReference type="EMBL" id="MDYQ01000257">
    <property type="protein sequence ID" value="PRP77693.1"/>
    <property type="molecule type" value="Genomic_DNA"/>
</dbReference>
<name>A0A2P6N171_9EUKA</name>
<dbReference type="PANTHER" id="PTHR47708">
    <property type="match status" value="1"/>
</dbReference>
<dbReference type="InParanoid" id="A0A2P6N171"/>
<dbReference type="PANTHER" id="PTHR47708:SF2">
    <property type="entry name" value="SI:CH73-132F6.5"/>
    <property type="match status" value="1"/>
</dbReference>
<dbReference type="OrthoDB" id="10265871at2759"/>
<feature type="domain" description="Acyclic terpene utilisation N-terminal" evidence="1">
    <location>
        <begin position="5"/>
        <end position="404"/>
    </location>
</feature>
<keyword evidence="4" id="KW-1185">Reference proteome</keyword>